<dbReference type="CDD" id="cd04873">
    <property type="entry name" value="ACT_UUR-ACR-like"/>
    <property type="match status" value="1"/>
</dbReference>
<evidence type="ECO:0000256" key="1">
    <source>
        <dbReference type="ARBA" id="ARBA00023015"/>
    </source>
</evidence>
<feature type="domain" description="BHLH" evidence="5">
    <location>
        <begin position="119"/>
        <end position="168"/>
    </location>
</feature>
<dbReference type="OrthoDB" id="71302at2759"/>
<gene>
    <name evidence="6" type="ORF">GUJ93_ZPchr0008g12246</name>
</gene>
<proteinExistence type="predicted"/>
<keyword evidence="2" id="KW-0238">DNA-binding</keyword>
<sequence length="274" mass="28751">MLLAFSVLILLQYARLFALEDRLHRGRLAAVRDDMASAPFGDVDATGRICGYPGYHSGFGGGHGVGPHGLSQPGPASQSSLFLYGETEGVDAAAAGAMEMPVTNSGGRGGGDRDEKSVMALKSHSEAERRRRERINAHLATLRTMVPCNDKMDKAALLAEVVNHIKKLKSTAARVGRCSPVPSGADEVAIEAQESSGSDGSHLLSLRASLSCADRADLFMDVKRALHPLGLAVVGSEVTTVGGRVRISFLVSCGSRNAAATAMVVRQALQSVLT</sequence>
<dbReference type="InterPro" id="IPR045847">
    <property type="entry name" value="AIG1-like"/>
</dbReference>
<dbReference type="GO" id="GO:0003700">
    <property type="term" value="F:DNA-binding transcription factor activity"/>
    <property type="evidence" value="ECO:0007669"/>
    <property type="project" value="InterPro"/>
</dbReference>
<dbReference type="SMART" id="SM00353">
    <property type="entry name" value="HLH"/>
    <property type="match status" value="1"/>
</dbReference>
<feature type="chain" id="PRO_5035145101" description="BHLH domain-containing protein" evidence="4">
    <location>
        <begin position="19"/>
        <end position="274"/>
    </location>
</feature>
<evidence type="ECO:0000313" key="6">
    <source>
        <dbReference type="EMBL" id="KAG8045699.1"/>
    </source>
</evidence>
<keyword evidence="7" id="KW-1185">Reference proteome</keyword>
<evidence type="ECO:0000256" key="4">
    <source>
        <dbReference type="SAM" id="SignalP"/>
    </source>
</evidence>
<evidence type="ECO:0000256" key="3">
    <source>
        <dbReference type="ARBA" id="ARBA00023163"/>
    </source>
</evidence>
<accession>A0A8J5RUP0</accession>
<dbReference type="InterPro" id="IPR011598">
    <property type="entry name" value="bHLH_dom"/>
</dbReference>
<protein>
    <recommendedName>
        <fullName evidence="5">BHLH domain-containing protein</fullName>
    </recommendedName>
</protein>
<organism evidence="6 7">
    <name type="scientific">Zizania palustris</name>
    <name type="common">Northern wild rice</name>
    <dbReference type="NCBI Taxonomy" id="103762"/>
    <lineage>
        <taxon>Eukaryota</taxon>
        <taxon>Viridiplantae</taxon>
        <taxon>Streptophyta</taxon>
        <taxon>Embryophyta</taxon>
        <taxon>Tracheophyta</taxon>
        <taxon>Spermatophyta</taxon>
        <taxon>Magnoliopsida</taxon>
        <taxon>Liliopsida</taxon>
        <taxon>Poales</taxon>
        <taxon>Poaceae</taxon>
        <taxon>BOP clade</taxon>
        <taxon>Oryzoideae</taxon>
        <taxon>Oryzeae</taxon>
        <taxon>Zizaniinae</taxon>
        <taxon>Zizania</taxon>
    </lineage>
</organism>
<feature type="signal peptide" evidence="4">
    <location>
        <begin position="1"/>
        <end position="18"/>
    </location>
</feature>
<dbReference type="GO" id="GO:0003677">
    <property type="term" value="F:DNA binding"/>
    <property type="evidence" value="ECO:0007669"/>
    <property type="project" value="UniProtKB-KW"/>
</dbReference>
<dbReference type="Pfam" id="PF00010">
    <property type="entry name" value="HLH"/>
    <property type="match status" value="1"/>
</dbReference>
<evidence type="ECO:0000313" key="7">
    <source>
        <dbReference type="Proteomes" id="UP000729402"/>
    </source>
</evidence>
<dbReference type="PANTHER" id="PTHR45844:SF9">
    <property type="entry name" value="OS09G0463900 PROTEIN"/>
    <property type="match status" value="1"/>
</dbReference>
<keyword evidence="1" id="KW-0805">Transcription regulation</keyword>
<dbReference type="PANTHER" id="PTHR45844">
    <property type="entry name" value="TRANSCRIPTION FACTOR BHLH30"/>
    <property type="match status" value="1"/>
</dbReference>
<reference evidence="6" key="1">
    <citation type="journal article" date="2021" name="bioRxiv">
        <title>Whole Genome Assembly and Annotation of Northern Wild Rice, Zizania palustris L., Supports a Whole Genome Duplication in the Zizania Genus.</title>
        <authorList>
            <person name="Haas M."/>
            <person name="Kono T."/>
            <person name="Macchietto M."/>
            <person name="Millas R."/>
            <person name="McGilp L."/>
            <person name="Shao M."/>
            <person name="Duquette J."/>
            <person name="Hirsch C.N."/>
            <person name="Kimball J."/>
        </authorList>
    </citation>
    <scope>NUCLEOTIDE SEQUENCE</scope>
    <source>
        <tissue evidence="6">Fresh leaf tissue</tissue>
    </source>
</reference>
<evidence type="ECO:0000259" key="5">
    <source>
        <dbReference type="PROSITE" id="PS50888"/>
    </source>
</evidence>
<keyword evidence="4" id="KW-0732">Signal</keyword>
<keyword evidence="3" id="KW-0804">Transcription</keyword>
<comment type="caution">
    <text evidence="6">The sequence shown here is derived from an EMBL/GenBank/DDBJ whole genome shotgun (WGS) entry which is preliminary data.</text>
</comment>
<name>A0A8J5RUP0_ZIZPA</name>
<evidence type="ECO:0000256" key="2">
    <source>
        <dbReference type="ARBA" id="ARBA00023125"/>
    </source>
</evidence>
<dbReference type="Proteomes" id="UP000729402">
    <property type="component" value="Unassembled WGS sequence"/>
</dbReference>
<dbReference type="PROSITE" id="PS50888">
    <property type="entry name" value="BHLH"/>
    <property type="match status" value="1"/>
</dbReference>
<reference evidence="6" key="2">
    <citation type="submission" date="2021-02" db="EMBL/GenBank/DDBJ databases">
        <authorList>
            <person name="Kimball J.A."/>
            <person name="Haas M.W."/>
            <person name="Macchietto M."/>
            <person name="Kono T."/>
            <person name="Duquette J."/>
            <person name="Shao M."/>
        </authorList>
    </citation>
    <scope>NUCLEOTIDE SEQUENCE</scope>
    <source>
        <tissue evidence="6">Fresh leaf tissue</tissue>
    </source>
</reference>
<dbReference type="GO" id="GO:0046983">
    <property type="term" value="F:protein dimerization activity"/>
    <property type="evidence" value="ECO:0007669"/>
    <property type="project" value="InterPro"/>
</dbReference>
<dbReference type="AlphaFoldDB" id="A0A8J5RUP0"/>
<dbReference type="EMBL" id="JAAALK010000290">
    <property type="protein sequence ID" value="KAG8045699.1"/>
    <property type="molecule type" value="Genomic_DNA"/>
</dbReference>